<dbReference type="AlphaFoldDB" id="A0A431UQ95"/>
<evidence type="ECO:0000259" key="3">
    <source>
        <dbReference type="Pfam" id="PF20155"/>
    </source>
</evidence>
<accession>A0A431UQ95</accession>
<feature type="coiled-coil region" evidence="1">
    <location>
        <begin position="48"/>
        <end position="75"/>
    </location>
</feature>
<keyword evidence="1" id="KW-0175">Coiled coil</keyword>
<name>A0A431UQ95_9BACI</name>
<keyword evidence="2" id="KW-1133">Transmembrane helix</keyword>
<evidence type="ECO:0000313" key="4">
    <source>
        <dbReference type="EMBL" id="RTQ91610.1"/>
    </source>
</evidence>
<organism evidence="4 5">
    <name type="scientific">Lysinibacillus telephonicus</name>
    <dbReference type="NCBI Taxonomy" id="1714840"/>
    <lineage>
        <taxon>Bacteria</taxon>
        <taxon>Bacillati</taxon>
        <taxon>Bacillota</taxon>
        <taxon>Bacilli</taxon>
        <taxon>Bacillales</taxon>
        <taxon>Bacillaceae</taxon>
        <taxon>Lysinibacillus</taxon>
    </lineage>
</organism>
<feature type="transmembrane region" description="Helical" evidence="2">
    <location>
        <begin position="455"/>
        <end position="480"/>
    </location>
</feature>
<dbReference type="OrthoDB" id="1677957at2"/>
<sequence length="720" mass="78799">MATIQNAIQSYNMMSLQYSSVIEKLYTLKQVSSEAIDVSSLVVAQRELQHIEVSFNQIELEIRKANKEQEKLNKNIDNASKPANKLLGTLGTIAKSYLSLQQVGNVLSLSDDMVNTNAQLDMINDGETTTSELQQMIFDTAQSTYTPYQATADMVAKLGMQEATEFNSNAEIVDFVEQVNKSLAVSRTPQEDINSVMQQLTQVMAGGSIQPIDLKDILIKAPSIAANIQTYLEEEKNIENASNLYELAKNGEITGETIKNAMLYAADETNAAFESMPVTWSQLWTNFQTGALMAFNEVLMELNNIANSEKFQSFISGVIQSLNILAQVVLGVINAISTIGGFLYENWSYVEPVIVAATFALIAYGAAQLWVNRQAIINTARTVVQTILKWAYVIATIAQIAATYGLTGAMMALGVAIAANPIGWLIGAIVALVLIFYAAVAAVNHFTGKSYSATGLIAGAFFTLGAIIANIFFGIIQIVLGIIEALFNHWVAFANFFGNVFNDPIGAIIHLFGDLADNVLGVIEKIASALDFVFGTDFATTVAGWREDLSGLVDWAAEEYGNGQYEVLREELDTDKVMSDLGIELERMEYSNAWKAGNDWGANLFNFDKQEDDSKQKEQEAQVQAIMDSLGTGNNIANNTAENTGKFADSVEMAGEDLVYLKDLAEREAINRYTTAQIKVDMRNENYINSEMDIDGVINRFGERAEEAAGMLAEGGYSYV</sequence>
<feature type="transmembrane region" description="Helical" evidence="2">
    <location>
        <begin position="422"/>
        <end position="443"/>
    </location>
</feature>
<dbReference type="Pfam" id="PF20155">
    <property type="entry name" value="TMP_3"/>
    <property type="match status" value="1"/>
</dbReference>
<keyword evidence="2" id="KW-0812">Transmembrane</keyword>
<evidence type="ECO:0000256" key="2">
    <source>
        <dbReference type="SAM" id="Phobius"/>
    </source>
</evidence>
<dbReference type="EMBL" id="RXNR01000039">
    <property type="protein sequence ID" value="RTQ91610.1"/>
    <property type="molecule type" value="Genomic_DNA"/>
</dbReference>
<evidence type="ECO:0000256" key="1">
    <source>
        <dbReference type="SAM" id="Coils"/>
    </source>
</evidence>
<dbReference type="Proteomes" id="UP000276349">
    <property type="component" value="Unassembled WGS sequence"/>
</dbReference>
<feature type="transmembrane region" description="Helical" evidence="2">
    <location>
        <begin position="349"/>
        <end position="371"/>
    </location>
</feature>
<feature type="transmembrane region" description="Helical" evidence="2">
    <location>
        <begin position="322"/>
        <end position="343"/>
    </location>
</feature>
<proteinExistence type="predicted"/>
<gene>
    <name evidence="4" type="ORF">EKG35_13295</name>
</gene>
<keyword evidence="2" id="KW-0472">Membrane</keyword>
<feature type="domain" description="Tape measure protein N-terminal" evidence="3">
    <location>
        <begin position="105"/>
        <end position="297"/>
    </location>
</feature>
<evidence type="ECO:0000313" key="5">
    <source>
        <dbReference type="Proteomes" id="UP000276349"/>
    </source>
</evidence>
<protein>
    <recommendedName>
        <fullName evidence="3">Tape measure protein N-terminal domain-containing protein</fullName>
    </recommendedName>
</protein>
<keyword evidence="5" id="KW-1185">Reference proteome</keyword>
<reference evidence="4 5" key="1">
    <citation type="submission" date="2018-12" db="EMBL/GenBank/DDBJ databases">
        <authorList>
            <person name="Yu L."/>
        </authorList>
    </citation>
    <scope>NUCLEOTIDE SEQUENCE [LARGE SCALE GENOMIC DNA]</scope>
    <source>
        <strain evidence="4 5">S5H2222</strain>
    </source>
</reference>
<feature type="transmembrane region" description="Helical" evidence="2">
    <location>
        <begin position="392"/>
        <end position="416"/>
    </location>
</feature>
<dbReference type="RefSeq" id="WP_126294990.1">
    <property type="nucleotide sequence ID" value="NZ_JAXUAO010000042.1"/>
</dbReference>
<dbReference type="InterPro" id="IPR013491">
    <property type="entry name" value="Tape_meas_N"/>
</dbReference>
<comment type="caution">
    <text evidence="4">The sequence shown here is derived from an EMBL/GenBank/DDBJ whole genome shotgun (WGS) entry which is preliminary data.</text>
</comment>